<reference evidence="1 2" key="1">
    <citation type="submission" date="2019-01" db="EMBL/GenBank/DDBJ databases">
        <authorList>
            <person name="Chen W.-M."/>
        </authorList>
    </citation>
    <scope>NUCLEOTIDE SEQUENCE [LARGE SCALE GENOMIC DNA]</scope>
    <source>
        <strain evidence="1 2">ICH-3</strain>
    </source>
</reference>
<accession>A0A3S3SA40</accession>
<dbReference type="OrthoDB" id="573733at2"/>
<gene>
    <name evidence="1" type="ORF">ENE75_20225</name>
</gene>
<sequence length="89" mass="10386">MALELPRDVRPQAVASIERWCREHLDEPVGNVTAGGMLAFFVEEIGPLIYNQAVTDVQERLQARLAELDIEVHEDPFQYWRRRDKPARR</sequence>
<name>A0A3S3SA40_9BURK</name>
<evidence type="ECO:0000313" key="2">
    <source>
        <dbReference type="Proteomes" id="UP000288178"/>
    </source>
</evidence>
<dbReference type="RefSeq" id="WP_128200153.1">
    <property type="nucleotide sequence ID" value="NZ_SACT01000008.1"/>
</dbReference>
<dbReference type="Pfam" id="PF09932">
    <property type="entry name" value="DUF2164"/>
    <property type="match status" value="1"/>
</dbReference>
<dbReference type="EMBL" id="SACT01000008">
    <property type="protein sequence ID" value="RVT49402.1"/>
    <property type="molecule type" value="Genomic_DNA"/>
</dbReference>
<protein>
    <submittedName>
        <fullName evidence="1">DUF2164 domain-containing protein</fullName>
    </submittedName>
</protein>
<dbReference type="InterPro" id="IPR018680">
    <property type="entry name" value="DUF2164"/>
</dbReference>
<organism evidence="1 2">
    <name type="scientific">Rubrivivax albus</name>
    <dbReference type="NCBI Taxonomy" id="2499835"/>
    <lineage>
        <taxon>Bacteria</taxon>
        <taxon>Pseudomonadati</taxon>
        <taxon>Pseudomonadota</taxon>
        <taxon>Betaproteobacteria</taxon>
        <taxon>Burkholderiales</taxon>
        <taxon>Sphaerotilaceae</taxon>
        <taxon>Rubrivivax</taxon>
    </lineage>
</organism>
<proteinExistence type="predicted"/>
<dbReference type="AlphaFoldDB" id="A0A3S3SA40"/>
<keyword evidence="2" id="KW-1185">Reference proteome</keyword>
<evidence type="ECO:0000313" key="1">
    <source>
        <dbReference type="EMBL" id="RVT49402.1"/>
    </source>
</evidence>
<dbReference type="Proteomes" id="UP000288178">
    <property type="component" value="Unassembled WGS sequence"/>
</dbReference>
<comment type="caution">
    <text evidence="1">The sequence shown here is derived from an EMBL/GenBank/DDBJ whole genome shotgun (WGS) entry which is preliminary data.</text>
</comment>